<dbReference type="InterPro" id="IPR012677">
    <property type="entry name" value="Nucleotide-bd_a/b_plait_sf"/>
</dbReference>
<dbReference type="Gene3D" id="3.30.70.330">
    <property type="match status" value="1"/>
</dbReference>
<dbReference type="STRING" id="5364.A0A5C3N4A9"/>
<feature type="region of interest" description="Disordered" evidence="3">
    <location>
        <begin position="221"/>
        <end position="420"/>
    </location>
</feature>
<evidence type="ECO:0000256" key="3">
    <source>
        <dbReference type="SAM" id="MobiDB-lite"/>
    </source>
</evidence>
<dbReference type="OrthoDB" id="21643at2759"/>
<dbReference type="SMART" id="SM00360">
    <property type="entry name" value="RRM"/>
    <property type="match status" value="1"/>
</dbReference>
<gene>
    <name evidence="5" type="ORF">OE88DRAFT_1503997</name>
</gene>
<proteinExistence type="predicted"/>
<evidence type="ECO:0000313" key="6">
    <source>
        <dbReference type="Proteomes" id="UP000305948"/>
    </source>
</evidence>
<dbReference type="PANTHER" id="PTHR48029">
    <property type="entry name" value="NUCLEOLAR PROTEIN 8"/>
    <property type="match status" value="1"/>
</dbReference>
<organism evidence="5 6">
    <name type="scientific">Heliocybe sulcata</name>
    <dbReference type="NCBI Taxonomy" id="5364"/>
    <lineage>
        <taxon>Eukaryota</taxon>
        <taxon>Fungi</taxon>
        <taxon>Dikarya</taxon>
        <taxon>Basidiomycota</taxon>
        <taxon>Agaricomycotina</taxon>
        <taxon>Agaricomycetes</taxon>
        <taxon>Gloeophyllales</taxon>
        <taxon>Gloeophyllaceae</taxon>
        <taxon>Heliocybe</taxon>
    </lineage>
</organism>
<feature type="domain" description="RRM" evidence="4">
    <location>
        <begin position="10"/>
        <end position="91"/>
    </location>
</feature>
<dbReference type="PANTHER" id="PTHR48029:SF1">
    <property type="entry name" value="NUCLEOLAR PROTEIN 8"/>
    <property type="match status" value="1"/>
</dbReference>
<evidence type="ECO:0000256" key="1">
    <source>
        <dbReference type="ARBA" id="ARBA00022884"/>
    </source>
</evidence>
<accession>A0A5C3N4A9</accession>
<dbReference type="InterPro" id="IPR000504">
    <property type="entry name" value="RRM_dom"/>
</dbReference>
<feature type="compositionally biased region" description="Acidic residues" evidence="3">
    <location>
        <begin position="344"/>
        <end position="365"/>
    </location>
</feature>
<evidence type="ECO:0000259" key="4">
    <source>
        <dbReference type="PROSITE" id="PS50102"/>
    </source>
</evidence>
<dbReference type="GO" id="GO:0003723">
    <property type="term" value="F:RNA binding"/>
    <property type="evidence" value="ECO:0007669"/>
    <property type="project" value="UniProtKB-UniRule"/>
</dbReference>
<feature type="compositionally biased region" description="Basic and acidic residues" evidence="3">
    <location>
        <begin position="322"/>
        <end position="338"/>
    </location>
</feature>
<feature type="compositionally biased region" description="Low complexity" evidence="3">
    <location>
        <begin position="281"/>
        <end position="298"/>
    </location>
</feature>
<feature type="compositionally biased region" description="Basic and acidic residues" evidence="3">
    <location>
        <begin position="179"/>
        <end position="195"/>
    </location>
</feature>
<dbReference type="InterPro" id="IPR035979">
    <property type="entry name" value="RBD_domain_sf"/>
</dbReference>
<keyword evidence="1 2" id="KW-0694">RNA-binding</keyword>
<dbReference type="EMBL" id="ML213510">
    <property type="protein sequence ID" value="TFK52093.1"/>
    <property type="molecule type" value="Genomic_DNA"/>
</dbReference>
<name>A0A5C3N4A9_9AGAM</name>
<feature type="compositionally biased region" description="Acidic residues" evidence="3">
    <location>
        <begin position="265"/>
        <end position="274"/>
    </location>
</feature>
<evidence type="ECO:0000313" key="5">
    <source>
        <dbReference type="EMBL" id="TFK52093.1"/>
    </source>
</evidence>
<keyword evidence="6" id="KW-1185">Reference proteome</keyword>
<evidence type="ECO:0000256" key="2">
    <source>
        <dbReference type="PROSITE-ProRule" id="PRU00176"/>
    </source>
</evidence>
<reference evidence="5 6" key="1">
    <citation type="journal article" date="2019" name="Nat. Ecol. Evol.">
        <title>Megaphylogeny resolves global patterns of mushroom evolution.</title>
        <authorList>
            <person name="Varga T."/>
            <person name="Krizsan K."/>
            <person name="Foldi C."/>
            <person name="Dima B."/>
            <person name="Sanchez-Garcia M."/>
            <person name="Sanchez-Ramirez S."/>
            <person name="Szollosi G.J."/>
            <person name="Szarkandi J.G."/>
            <person name="Papp V."/>
            <person name="Albert L."/>
            <person name="Andreopoulos W."/>
            <person name="Angelini C."/>
            <person name="Antonin V."/>
            <person name="Barry K.W."/>
            <person name="Bougher N.L."/>
            <person name="Buchanan P."/>
            <person name="Buyck B."/>
            <person name="Bense V."/>
            <person name="Catcheside P."/>
            <person name="Chovatia M."/>
            <person name="Cooper J."/>
            <person name="Damon W."/>
            <person name="Desjardin D."/>
            <person name="Finy P."/>
            <person name="Geml J."/>
            <person name="Haridas S."/>
            <person name="Hughes K."/>
            <person name="Justo A."/>
            <person name="Karasinski D."/>
            <person name="Kautmanova I."/>
            <person name="Kiss B."/>
            <person name="Kocsube S."/>
            <person name="Kotiranta H."/>
            <person name="LaButti K.M."/>
            <person name="Lechner B.E."/>
            <person name="Liimatainen K."/>
            <person name="Lipzen A."/>
            <person name="Lukacs Z."/>
            <person name="Mihaltcheva S."/>
            <person name="Morgado L.N."/>
            <person name="Niskanen T."/>
            <person name="Noordeloos M.E."/>
            <person name="Ohm R.A."/>
            <person name="Ortiz-Santana B."/>
            <person name="Ovrebo C."/>
            <person name="Racz N."/>
            <person name="Riley R."/>
            <person name="Savchenko A."/>
            <person name="Shiryaev A."/>
            <person name="Soop K."/>
            <person name="Spirin V."/>
            <person name="Szebenyi C."/>
            <person name="Tomsovsky M."/>
            <person name="Tulloss R.E."/>
            <person name="Uehling J."/>
            <person name="Grigoriev I.V."/>
            <person name="Vagvolgyi C."/>
            <person name="Papp T."/>
            <person name="Martin F.M."/>
            <person name="Miettinen O."/>
            <person name="Hibbett D.S."/>
            <person name="Nagy L.G."/>
        </authorList>
    </citation>
    <scope>NUCLEOTIDE SEQUENCE [LARGE SCALE GENOMIC DNA]</scope>
    <source>
        <strain evidence="5 6">OMC1185</strain>
    </source>
</reference>
<dbReference type="Proteomes" id="UP000305948">
    <property type="component" value="Unassembled WGS sequence"/>
</dbReference>
<feature type="region of interest" description="Disordered" evidence="3">
    <location>
        <begin position="170"/>
        <end position="195"/>
    </location>
</feature>
<dbReference type="PROSITE" id="PS50102">
    <property type="entry name" value="RRM"/>
    <property type="match status" value="1"/>
</dbReference>
<protein>
    <recommendedName>
        <fullName evidence="4">RRM domain-containing protein</fullName>
    </recommendedName>
</protein>
<dbReference type="SUPFAM" id="SSF54928">
    <property type="entry name" value="RNA-binding domain, RBD"/>
    <property type="match status" value="1"/>
</dbReference>
<dbReference type="AlphaFoldDB" id="A0A5C3N4A9"/>
<feature type="compositionally biased region" description="Basic and acidic residues" evidence="3">
    <location>
        <begin position="374"/>
        <end position="404"/>
    </location>
</feature>
<sequence length="420" mass="45810">MSASSPSISKRLHISGLTPSITPADLATRFQAFGVNATSVEGFNKLDALGRPRGYGYVQVVGKEEGVKRCITSLSGTTWKGAKLRIGDAKPDFRERLERDRNTEPKPRVKRRRINAIHAPITDLVNPDVAKSKKGYHVTETGRVVTVVRMRPAHPLGPTADAAKSIKVVKGGKVKKEKRGKEKKRDPSNRARRRTIDMVRYGSVYLKGAWLGEGGTVSRTQVESEAATVAMEGSGAESSGNSDTEEEISGVEERTEDGSSASSSEYEESEDEESPVTQPISTLSARSTSHATAAPSTSDDFAQEKTRTLGLLQSLFGEGDDWGGRESVSDIEIEDGRVQVDSVPGEEEEGGEDENEDEEMEDAEEVQQLVHVSTAKDREDVSQEEESEKKPTKLKDLFAPREEEGASNSSVLLHYPLNSY</sequence>
<dbReference type="Pfam" id="PF00076">
    <property type="entry name" value="RRM_1"/>
    <property type="match status" value="1"/>
</dbReference>